<dbReference type="Pfam" id="PF01040">
    <property type="entry name" value="UbiA"/>
    <property type="match status" value="1"/>
</dbReference>
<evidence type="ECO:0000256" key="9">
    <source>
        <dbReference type="NCBIfam" id="TIGR00751"/>
    </source>
</evidence>
<dbReference type="NCBIfam" id="TIGR00751">
    <property type="entry name" value="menA"/>
    <property type="match status" value="1"/>
</dbReference>
<evidence type="ECO:0000256" key="5">
    <source>
        <dbReference type="ARBA" id="ARBA00022692"/>
    </source>
</evidence>
<comment type="function">
    <text evidence="8">Conversion of 1,4-dihydroxy-2-naphthoate (DHNA) to demethylmenaquinone (DMK).</text>
</comment>
<feature type="transmembrane region" description="Helical" evidence="8">
    <location>
        <begin position="144"/>
        <end position="162"/>
    </location>
</feature>
<feature type="transmembrane region" description="Helical" evidence="8">
    <location>
        <begin position="89"/>
        <end position="108"/>
    </location>
</feature>
<organism evidence="10 11">
    <name type="scientific">Sulfobacillus benefaciens</name>
    <dbReference type="NCBI Taxonomy" id="453960"/>
    <lineage>
        <taxon>Bacteria</taxon>
        <taxon>Bacillati</taxon>
        <taxon>Bacillota</taxon>
        <taxon>Clostridia</taxon>
        <taxon>Eubacteriales</taxon>
        <taxon>Clostridiales Family XVII. Incertae Sedis</taxon>
        <taxon>Sulfobacillus</taxon>
    </lineage>
</organism>
<dbReference type="Gene3D" id="1.20.120.1780">
    <property type="entry name" value="UbiA prenyltransferase"/>
    <property type="match status" value="1"/>
</dbReference>
<dbReference type="Proteomes" id="UP000242699">
    <property type="component" value="Unassembled WGS sequence"/>
</dbReference>
<dbReference type="GO" id="GO:0005886">
    <property type="term" value="C:plasma membrane"/>
    <property type="evidence" value="ECO:0007669"/>
    <property type="project" value="UniProtKB-SubCell"/>
</dbReference>
<feature type="transmembrane region" description="Helical" evidence="8">
    <location>
        <begin position="168"/>
        <end position="190"/>
    </location>
</feature>
<evidence type="ECO:0000256" key="3">
    <source>
        <dbReference type="ARBA" id="ARBA00022475"/>
    </source>
</evidence>
<name>A0A2T2X334_9FIRM</name>
<comment type="pathway">
    <text evidence="8">Quinol/quinone metabolism; menaquinone biosynthesis; menaquinol from 1,4-dihydroxy-2-naphthoate: step 1/2.</text>
</comment>
<dbReference type="UniPathway" id="UPA00079">
    <property type="reaction ID" value="UER00168"/>
</dbReference>
<gene>
    <name evidence="8 10" type="primary">menA</name>
    <name evidence="10" type="ORF">C7B43_09410</name>
</gene>
<keyword evidence="3 8" id="KW-1003">Cell membrane</keyword>
<dbReference type="InterPro" id="IPR026046">
    <property type="entry name" value="UBIAD1"/>
</dbReference>
<keyword evidence="2 8" id="KW-0474">Menaquinone biosynthesis</keyword>
<evidence type="ECO:0000256" key="4">
    <source>
        <dbReference type="ARBA" id="ARBA00022679"/>
    </source>
</evidence>
<evidence type="ECO:0000256" key="8">
    <source>
        <dbReference type="HAMAP-Rule" id="MF_01937"/>
    </source>
</evidence>
<feature type="transmembrane region" description="Helical" evidence="8">
    <location>
        <begin position="114"/>
        <end position="132"/>
    </location>
</feature>
<evidence type="ECO:0000256" key="2">
    <source>
        <dbReference type="ARBA" id="ARBA00022428"/>
    </source>
</evidence>
<evidence type="ECO:0000256" key="1">
    <source>
        <dbReference type="ARBA" id="ARBA00004141"/>
    </source>
</evidence>
<keyword evidence="4 8" id="KW-0808">Transferase</keyword>
<dbReference type="PANTHER" id="PTHR13929:SF0">
    <property type="entry name" value="UBIA PRENYLTRANSFERASE DOMAIN-CONTAINING PROTEIN 1"/>
    <property type="match status" value="1"/>
</dbReference>
<dbReference type="HAMAP" id="MF_01937">
    <property type="entry name" value="MenA_1"/>
    <property type="match status" value="1"/>
</dbReference>
<evidence type="ECO:0000313" key="11">
    <source>
        <dbReference type="Proteomes" id="UP000242699"/>
    </source>
</evidence>
<dbReference type="CDD" id="cd13962">
    <property type="entry name" value="PT_UbiA_UBIAD1"/>
    <property type="match status" value="1"/>
</dbReference>
<dbReference type="InterPro" id="IPR000537">
    <property type="entry name" value="UbiA_prenyltransferase"/>
</dbReference>
<comment type="catalytic activity">
    <reaction evidence="8">
        <text>an all-trans-polyprenyl diphosphate + 1,4-dihydroxy-2-naphthoate + H(+) = a 2-demethylmenaquinol + CO2 + diphosphate</text>
        <dbReference type="Rhea" id="RHEA:26478"/>
        <dbReference type="Rhea" id="RHEA-COMP:9563"/>
        <dbReference type="Rhea" id="RHEA-COMP:9564"/>
        <dbReference type="ChEBI" id="CHEBI:11173"/>
        <dbReference type="ChEBI" id="CHEBI:15378"/>
        <dbReference type="ChEBI" id="CHEBI:16526"/>
        <dbReference type="ChEBI" id="CHEBI:33019"/>
        <dbReference type="ChEBI" id="CHEBI:55437"/>
        <dbReference type="ChEBI" id="CHEBI:58914"/>
        <dbReference type="EC" id="2.5.1.74"/>
    </reaction>
</comment>
<dbReference type="EMBL" id="PXYT01000018">
    <property type="protein sequence ID" value="PSR28889.1"/>
    <property type="molecule type" value="Genomic_DNA"/>
</dbReference>
<dbReference type="GO" id="GO:0042371">
    <property type="term" value="P:vitamin K biosynthetic process"/>
    <property type="evidence" value="ECO:0007669"/>
    <property type="project" value="TreeGrafter"/>
</dbReference>
<evidence type="ECO:0000256" key="6">
    <source>
        <dbReference type="ARBA" id="ARBA00022989"/>
    </source>
</evidence>
<dbReference type="PIRSF" id="PIRSF005355">
    <property type="entry name" value="UBIAD1"/>
    <property type="match status" value="1"/>
</dbReference>
<proteinExistence type="inferred from homology"/>
<keyword evidence="5 8" id="KW-0812">Transmembrane</keyword>
<reference evidence="10 11" key="1">
    <citation type="journal article" date="2014" name="BMC Genomics">
        <title>Comparison of environmental and isolate Sulfobacillus genomes reveals diverse carbon, sulfur, nitrogen, and hydrogen metabolisms.</title>
        <authorList>
            <person name="Justice N.B."/>
            <person name="Norman A."/>
            <person name="Brown C.T."/>
            <person name="Singh A."/>
            <person name="Thomas B.C."/>
            <person name="Banfield J.F."/>
        </authorList>
    </citation>
    <scope>NUCLEOTIDE SEQUENCE [LARGE SCALE GENOMIC DNA]</scope>
    <source>
        <strain evidence="10">AMDSBA1</strain>
    </source>
</reference>
<dbReference type="AlphaFoldDB" id="A0A2T2X334"/>
<dbReference type="PANTHER" id="PTHR13929">
    <property type="entry name" value="1,4-DIHYDROXY-2-NAPHTHOATE OCTAPRENYLTRANSFERASE"/>
    <property type="match status" value="1"/>
</dbReference>
<feature type="transmembrane region" description="Helical" evidence="8">
    <location>
        <begin position="236"/>
        <end position="256"/>
    </location>
</feature>
<keyword evidence="7 8" id="KW-0472">Membrane</keyword>
<evidence type="ECO:0000256" key="7">
    <source>
        <dbReference type="ARBA" id="ARBA00023136"/>
    </source>
</evidence>
<dbReference type="EC" id="2.5.1.74" evidence="8 9"/>
<protein>
    <recommendedName>
        <fullName evidence="8 9">1,4-dihydroxy-2-naphthoate octaprenyltransferase</fullName>
        <shortName evidence="8">DHNA-octaprenyltransferase</shortName>
        <ecNumber evidence="8 9">2.5.1.74</ecNumber>
    </recommendedName>
</protein>
<comment type="subcellular location">
    <subcellularLocation>
        <location evidence="8">Cell membrane</location>
        <topology evidence="8">Multi-pass membrane protein</topology>
    </subcellularLocation>
    <subcellularLocation>
        <location evidence="1">Membrane</location>
        <topology evidence="1">Multi-pass membrane protein</topology>
    </subcellularLocation>
</comment>
<dbReference type="Gene3D" id="1.10.357.140">
    <property type="entry name" value="UbiA prenyltransferase"/>
    <property type="match status" value="1"/>
</dbReference>
<comment type="caution">
    <text evidence="10">The sequence shown here is derived from an EMBL/GenBank/DDBJ whole genome shotgun (WGS) entry which is preliminary data.</text>
</comment>
<feature type="transmembrane region" description="Helical" evidence="8">
    <location>
        <begin position="268"/>
        <end position="287"/>
    </location>
</feature>
<keyword evidence="6 8" id="KW-1133">Transmembrane helix</keyword>
<feature type="transmembrane region" description="Helical" evidence="8">
    <location>
        <begin position="211"/>
        <end position="230"/>
    </location>
</feature>
<sequence length="288" mass="31306">MTWNSFLKVSRPPTLMATVVPLLVGGALAIKSGHFSVWAWVDILLIAFLMQIGANMLNEYFDYTRGLDDEESLGIGGIIVTGEVPARTVWLYALITYGVAFILGLILVAFRGPLLFAMGLVGILAGFIYTGTSHPVSSTPFGEFLVAIIMGPIEVLSTQFAAGRVMTLQGLLLSIPVGLSVATILLANNLRDCTKDRKHGRRTLPIVLGRKRGYIALNILVGLVLLWITVMAFLRMLPMTVLLVWVVIPVAVKNLATLRHTEMLPKAVPLAGRIHVLIGILLTIGLLW</sequence>
<comment type="similarity">
    <text evidence="8">Belongs to the MenA family. Type 1 subfamily.</text>
</comment>
<dbReference type="InterPro" id="IPR004657">
    <property type="entry name" value="MenA"/>
</dbReference>
<evidence type="ECO:0000313" key="10">
    <source>
        <dbReference type="EMBL" id="PSR28889.1"/>
    </source>
</evidence>
<dbReference type="GO" id="GO:0009234">
    <property type="term" value="P:menaquinone biosynthetic process"/>
    <property type="evidence" value="ECO:0007669"/>
    <property type="project" value="UniProtKB-UniRule"/>
</dbReference>
<feature type="transmembrane region" description="Helical" evidence="8">
    <location>
        <begin position="39"/>
        <end position="57"/>
    </location>
</feature>
<dbReference type="GO" id="GO:0046428">
    <property type="term" value="F:1,4-dihydroxy-2-naphthoate polyprenyltransferase activity"/>
    <property type="evidence" value="ECO:0007669"/>
    <property type="project" value="UniProtKB-UniRule"/>
</dbReference>
<dbReference type="InterPro" id="IPR044878">
    <property type="entry name" value="UbiA_sf"/>
</dbReference>
<accession>A0A2T2X334</accession>